<proteinExistence type="predicted"/>
<evidence type="ECO:0000313" key="2">
    <source>
        <dbReference type="Proteomes" id="UP000323164"/>
    </source>
</evidence>
<sequence>MSDRRWQYKVVEIDIRMFGGKLSERVQEELDRLGPQGWELVSVVQAAPADALRMFCKREA</sequence>
<dbReference type="EMBL" id="VTRV01000247">
    <property type="protein sequence ID" value="TZF81084.1"/>
    <property type="molecule type" value="Genomic_DNA"/>
</dbReference>
<dbReference type="RefSeq" id="WP_149353887.1">
    <property type="nucleotide sequence ID" value="NZ_VTRV01000247.1"/>
</dbReference>
<comment type="caution">
    <text evidence="1">The sequence shown here is derived from an EMBL/GenBank/DDBJ whole genome shotgun (WGS) entry which is preliminary data.</text>
</comment>
<dbReference type="Pfam" id="PF13783">
    <property type="entry name" value="DUF4177"/>
    <property type="match status" value="1"/>
</dbReference>
<reference evidence="1 2" key="1">
    <citation type="submission" date="2019-08" db="EMBL/GenBank/DDBJ databases">
        <title>Draft genome sequence of Lysobacter sp. UKS-15.</title>
        <authorList>
            <person name="Im W.-T."/>
        </authorList>
    </citation>
    <scope>NUCLEOTIDE SEQUENCE [LARGE SCALE GENOMIC DNA]</scope>
    <source>
        <strain evidence="1 2">UKS-15</strain>
    </source>
</reference>
<gene>
    <name evidence="1" type="ORF">FW784_13735</name>
</gene>
<protein>
    <submittedName>
        <fullName evidence="1">DUF4177 domain-containing protein</fullName>
    </submittedName>
</protein>
<organism evidence="1 2">
    <name type="scientific">Cognatilysobacter lacus</name>
    <dbReference type="NCBI Taxonomy" id="1643323"/>
    <lineage>
        <taxon>Bacteria</taxon>
        <taxon>Pseudomonadati</taxon>
        <taxon>Pseudomonadota</taxon>
        <taxon>Gammaproteobacteria</taxon>
        <taxon>Lysobacterales</taxon>
        <taxon>Lysobacteraceae</taxon>
        <taxon>Cognatilysobacter</taxon>
    </lineage>
</organism>
<dbReference type="InterPro" id="IPR025234">
    <property type="entry name" value="YjzH-like"/>
</dbReference>
<accession>A0A5D8YLG4</accession>
<dbReference type="OrthoDB" id="9799495at2"/>
<dbReference type="AlphaFoldDB" id="A0A5D8YLG4"/>
<name>A0A5D8YLG4_9GAMM</name>
<evidence type="ECO:0000313" key="1">
    <source>
        <dbReference type="EMBL" id="TZF81084.1"/>
    </source>
</evidence>
<keyword evidence="2" id="KW-1185">Reference proteome</keyword>
<dbReference type="Proteomes" id="UP000323164">
    <property type="component" value="Unassembled WGS sequence"/>
</dbReference>